<protein>
    <recommendedName>
        <fullName evidence="3">PIN domain-containing protein</fullName>
    </recommendedName>
</protein>
<organism evidence="1">
    <name type="scientific">Candidatus Moduliflexus flocculans</name>
    <dbReference type="NCBI Taxonomy" id="1499966"/>
    <lineage>
        <taxon>Bacteria</taxon>
        <taxon>Candidatus Moduliflexota</taxon>
        <taxon>Candidatus Moduliflexia</taxon>
        <taxon>Candidatus Moduliflexales</taxon>
        <taxon>Candidatus Moduliflexaceae</taxon>
    </lineage>
</organism>
<evidence type="ECO:0008006" key="3">
    <source>
        <dbReference type="Google" id="ProtNLM"/>
    </source>
</evidence>
<proteinExistence type="predicted"/>
<dbReference type="SUPFAM" id="SSF88723">
    <property type="entry name" value="PIN domain-like"/>
    <property type="match status" value="1"/>
</dbReference>
<dbReference type="EMBL" id="DF820455">
    <property type="protein sequence ID" value="GAK49805.1"/>
    <property type="molecule type" value="Genomic_DNA"/>
</dbReference>
<accession>A0A0S6VR66</accession>
<evidence type="ECO:0000313" key="2">
    <source>
        <dbReference type="Proteomes" id="UP000030700"/>
    </source>
</evidence>
<sequence>MRCLNSLKTNLWPSRLLCVHEIPAIRALMQKYANVPMSFADACLVRMAELYDDSAILTLDSDFLIYRKYGRQSLETIMPVE</sequence>
<keyword evidence="2" id="KW-1185">Reference proteome</keyword>
<dbReference type="Proteomes" id="UP000030700">
    <property type="component" value="Unassembled WGS sequence"/>
</dbReference>
<gene>
    <name evidence="1" type="ORF">U14_01029</name>
</gene>
<dbReference type="AlphaFoldDB" id="A0A0S6VR66"/>
<dbReference type="InterPro" id="IPR029060">
    <property type="entry name" value="PIN-like_dom_sf"/>
</dbReference>
<dbReference type="Gene3D" id="3.40.50.1010">
    <property type="entry name" value="5'-nuclease"/>
    <property type="match status" value="1"/>
</dbReference>
<name>A0A0S6VR66_9BACT</name>
<dbReference type="HOGENOM" id="CLU_2566863_0_0_0"/>
<dbReference type="STRING" id="1499966.U14_01029"/>
<reference evidence="1" key="1">
    <citation type="journal article" date="2015" name="PeerJ">
        <title>First genomic representation of candidate bacterial phylum KSB3 points to enhanced environmental sensing as a trigger of wastewater bulking.</title>
        <authorList>
            <person name="Sekiguchi Y."/>
            <person name="Ohashi A."/>
            <person name="Parks D.H."/>
            <person name="Yamauchi T."/>
            <person name="Tyson G.W."/>
            <person name="Hugenholtz P."/>
        </authorList>
    </citation>
    <scope>NUCLEOTIDE SEQUENCE [LARGE SCALE GENOMIC DNA]</scope>
</reference>
<evidence type="ECO:0000313" key="1">
    <source>
        <dbReference type="EMBL" id="GAK49805.1"/>
    </source>
</evidence>